<evidence type="ECO:0000313" key="2">
    <source>
        <dbReference type="EMBL" id="KAK7687262.1"/>
    </source>
</evidence>
<name>A0AAW0G4E8_9APHY</name>
<feature type="compositionally biased region" description="Polar residues" evidence="1">
    <location>
        <begin position="30"/>
        <end position="51"/>
    </location>
</feature>
<feature type="region of interest" description="Disordered" evidence="1">
    <location>
        <begin position="1"/>
        <end position="115"/>
    </location>
</feature>
<evidence type="ECO:0000256" key="1">
    <source>
        <dbReference type="SAM" id="MobiDB-lite"/>
    </source>
</evidence>
<dbReference type="AlphaFoldDB" id="A0AAW0G4E8"/>
<evidence type="ECO:0000313" key="3">
    <source>
        <dbReference type="Proteomes" id="UP001385951"/>
    </source>
</evidence>
<organism evidence="2 3">
    <name type="scientific">Cerrena zonata</name>
    <dbReference type="NCBI Taxonomy" id="2478898"/>
    <lineage>
        <taxon>Eukaryota</taxon>
        <taxon>Fungi</taxon>
        <taxon>Dikarya</taxon>
        <taxon>Basidiomycota</taxon>
        <taxon>Agaricomycotina</taxon>
        <taxon>Agaricomycetes</taxon>
        <taxon>Polyporales</taxon>
        <taxon>Cerrenaceae</taxon>
        <taxon>Cerrena</taxon>
    </lineage>
</organism>
<reference evidence="2 3" key="1">
    <citation type="submission" date="2022-09" db="EMBL/GenBank/DDBJ databases">
        <authorList>
            <person name="Palmer J.M."/>
        </authorList>
    </citation>
    <scope>NUCLEOTIDE SEQUENCE [LARGE SCALE GENOMIC DNA]</scope>
    <source>
        <strain evidence="2 3">DSM 7382</strain>
    </source>
</reference>
<feature type="compositionally biased region" description="Polar residues" evidence="1">
    <location>
        <begin position="67"/>
        <end position="115"/>
    </location>
</feature>
<dbReference type="Proteomes" id="UP001385951">
    <property type="component" value="Unassembled WGS sequence"/>
</dbReference>
<gene>
    <name evidence="2" type="ORF">QCA50_009767</name>
</gene>
<accession>A0AAW0G4E8</accession>
<sequence length="339" mass="37811">MTGRSGTSRKRSISTADMPARTSPRKKGRSTTPSSSSAEKATRLSSKSPTKSLRKPRSSARIATKAESLSPQKQRSPPRTPQSKRLTRQPLTRSDTLDTLSNDSQSTSSVEPTRSSFSQLLKHGLSSDELVTHHQLLSLMLSSRSEPIIRKPTWKRTKKALESSITSATSSRQPVPAVIDTAALFEAVGEFPFSNSRQEELIPGIPRILDLQRHARRHYRFTPHPVSTKYSVPSSLSLFRRRKQRMNAVFFDDTVPISPHWSLCRMEGVNSSSLNRSSSLALPDMQFGESNMSNSCAHPVVATEDSRQRIQNSPQLRWWEGIKSYFSALGFTSSRSKAK</sequence>
<keyword evidence="3" id="KW-1185">Reference proteome</keyword>
<comment type="caution">
    <text evidence="2">The sequence shown here is derived from an EMBL/GenBank/DDBJ whole genome shotgun (WGS) entry which is preliminary data.</text>
</comment>
<proteinExistence type="predicted"/>
<dbReference type="EMBL" id="JASBNA010000014">
    <property type="protein sequence ID" value="KAK7687262.1"/>
    <property type="molecule type" value="Genomic_DNA"/>
</dbReference>
<protein>
    <submittedName>
        <fullName evidence="2">Uncharacterized protein</fullName>
    </submittedName>
</protein>